<dbReference type="Gene3D" id="3.40.30.10">
    <property type="entry name" value="Glutaredoxin"/>
    <property type="match status" value="1"/>
</dbReference>
<comment type="caution">
    <text evidence="2">The sequence shown here is derived from an EMBL/GenBank/DDBJ whole genome shotgun (WGS) entry which is preliminary data.</text>
</comment>
<dbReference type="InterPro" id="IPR050553">
    <property type="entry name" value="Thioredoxin_ResA/DsbE_sf"/>
</dbReference>
<dbReference type="SUPFAM" id="SSF52833">
    <property type="entry name" value="Thioredoxin-like"/>
    <property type="match status" value="1"/>
</dbReference>
<evidence type="ECO:0000313" key="3">
    <source>
        <dbReference type="Proteomes" id="UP001156398"/>
    </source>
</evidence>
<evidence type="ECO:0000256" key="1">
    <source>
        <dbReference type="SAM" id="MobiDB-lite"/>
    </source>
</evidence>
<proteinExistence type="predicted"/>
<dbReference type="EMBL" id="JAAGKO020000034">
    <property type="protein sequence ID" value="MDI5965393.1"/>
    <property type="molecule type" value="Genomic_DNA"/>
</dbReference>
<organism evidence="2 3">
    <name type="scientific">Streptantibioticus silvisoli</name>
    <dbReference type="NCBI Taxonomy" id="2705255"/>
    <lineage>
        <taxon>Bacteria</taxon>
        <taxon>Bacillati</taxon>
        <taxon>Actinomycetota</taxon>
        <taxon>Actinomycetes</taxon>
        <taxon>Kitasatosporales</taxon>
        <taxon>Streptomycetaceae</taxon>
        <taxon>Streptantibioticus</taxon>
    </lineage>
</organism>
<dbReference type="RefSeq" id="WP_271324081.1">
    <property type="nucleotide sequence ID" value="NZ_JAAGKO020000034.1"/>
</dbReference>
<dbReference type="Proteomes" id="UP001156398">
    <property type="component" value="Unassembled WGS sequence"/>
</dbReference>
<dbReference type="PANTHER" id="PTHR42852">
    <property type="entry name" value="THIOL:DISULFIDE INTERCHANGE PROTEIN DSBE"/>
    <property type="match status" value="1"/>
</dbReference>
<keyword evidence="3" id="KW-1185">Reference proteome</keyword>
<gene>
    <name evidence="2" type="ORF">POF43_022140</name>
</gene>
<sequence length="108" mass="11668">MHPAGAPRRPPGRRSGDDDLRGRGGSSRLNTPDGKPLGIKALHGKVVLIHFWTYSCINCQRSLPHVEAWDRAYRSDGLQVSGVPTLYTLSGVAACWPAADGRRSSNCS</sequence>
<dbReference type="PANTHER" id="PTHR42852:SF13">
    <property type="entry name" value="PROTEIN DIPZ"/>
    <property type="match status" value="1"/>
</dbReference>
<protein>
    <recommendedName>
        <fullName evidence="4">TlpA family protein disulfide reductase</fullName>
    </recommendedName>
</protein>
<dbReference type="InterPro" id="IPR036249">
    <property type="entry name" value="Thioredoxin-like_sf"/>
</dbReference>
<accession>A0ABT6W3R6</accession>
<feature type="region of interest" description="Disordered" evidence="1">
    <location>
        <begin position="1"/>
        <end position="36"/>
    </location>
</feature>
<evidence type="ECO:0008006" key="4">
    <source>
        <dbReference type="Google" id="ProtNLM"/>
    </source>
</evidence>
<reference evidence="2 3" key="1">
    <citation type="submission" date="2023-05" db="EMBL/GenBank/DDBJ databases">
        <title>Streptantibioticus silvisoli sp. nov., acidotolerant actinomycetes 1 from pine litter.</title>
        <authorList>
            <person name="Swiecimska M."/>
            <person name="Golinska P."/>
            <person name="Sangal V."/>
            <person name="Wachnowicz B."/>
            <person name="Goodfellow M."/>
        </authorList>
    </citation>
    <scope>NUCLEOTIDE SEQUENCE [LARGE SCALE GENOMIC DNA]</scope>
    <source>
        <strain evidence="2 3">SL54</strain>
    </source>
</reference>
<evidence type="ECO:0000313" key="2">
    <source>
        <dbReference type="EMBL" id="MDI5965393.1"/>
    </source>
</evidence>
<name>A0ABT6W3R6_9ACTN</name>